<proteinExistence type="predicted"/>
<reference evidence="1 2" key="1">
    <citation type="journal article" date="2021" name="Hortic Res">
        <title>High-quality reference genome and annotation aids understanding of berry development for evergreen blueberry (Vaccinium darrowii).</title>
        <authorList>
            <person name="Yu J."/>
            <person name="Hulse-Kemp A.M."/>
            <person name="Babiker E."/>
            <person name="Staton M."/>
        </authorList>
    </citation>
    <scope>NUCLEOTIDE SEQUENCE [LARGE SCALE GENOMIC DNA]</scope>
    <source>
        <strain evidence="2">cv. NJ 8807/NJ 8810</strain>
        <tissue evidence="1">Young leaf</tissue>
    </source>
</reference>
<dbReference type="Proteomes" id="UP000828048">
    <property type="component" value="Chromosome 11"/>
</dbReference>
<evidence type="ECO:0000313" key="1">
    <source>
        <dbReference type="EMBL" id="KAH7853237.1"/>
    </source>
</evidence>
<name>A0ACB7YHU1_9ERIC</name>
<accession>A0ACB7YHU1</accession>
<protein>
    <submittedName>
        <fullName evidence="1">Uncharacterized protein</fullName>
    </submittedName>
</protein>
<dbReference type="EMBL" id="CM037161">
    <property type="protein sequence ID" value="KAH7853237.1"/>
    <property type="molecule type" value="Genomic_DNA"/>
</dbReference>
<keyword evidence="2" id="KW-1185">Reference proteome</keyword>
<sequence>MAFDGEILEIFSHLPAKPLMKFSSGCKACNDYVSNPFFVQKQNRNMELTSECSFFIQPNSCKRYKDALEFHVFPGEANSSGVPSESIEFLENTGRVLGSSNGLICCRNISNKVMTDQIFLCNPATRSWLGIPSPASLTRSTDHDLRIFFRCNIDLYDQFPGDYLLMVMEEEEDWSNTLSCKVYVPQKERWLEAGHIDCGGRNLLFESGAYQNHTVYFLSDWSPYFAKNSPFHWPYIVAFDPKEGKSRFVKVPKEARKGLSDESCKMNIFPWKEENSICLVKLLKGVFIVWVLRDLNSGSWSKILKIRPRALRMDEPNPRIAGFAVLNGNALVFATTKRTYVYELAGDWKNRRVKKICRHQCGDDVLISSYSSTLRPCGDGATALLR</sequence>
<evidence type="ECO:0000313" key="2">
    <source>
        <dbReference type="Proteomes" id="UP000828048"/>
    </source>
</evidence>
<comment type="caution">
    <text evidence="1">The sequence shown here is derived from an EMBL/GenBank/DDBJ whole genome shotgun (WGS) entry which is preliminary data.</text>
</comment>
<organism evidence="1 2">
    <name type="scientific">Vaccinium darrowii</name>
    <dbReference type="NCBI Taxonomy" id="229202"/>
    <lineage>
        <taxon>Eukaryota</taxon>
        <taxon>Viridiplantae</taxon>
        <taxon>Streptophyta</taxon>
        <taxon>Embryophyta</taxon>
        <taxon>Tracheophyta</taxon>
        <taxon>Spermatophyta</taxon>
        <taxon>Magnoliopsida</taxon>
        <taxon>eudicotyledons</taxon>
        <taxon>Gunneridae</taxon>
        <taxon>Pentapetalae</taxon>
        <taxon>asterids</taxon>
        <taxon>Ericales</taxon>
        <taxon>Ericaceae</taxon>
        <taxon>Vaccinioideae</taxon>
        <taxon>Vaccinieae</taxon>
        <taxon>Vaccinium</taxon>
    </lineage>
</organism>
<gene>
    <name evidence="1" type="ORF">Vadar_000398</name>
</gene>